<dbReference type="RefSeq" id="WP_224035306.1">
    <property type="nucleotide sequence ID" value="NZ_AP024849.1"/>
</dbReference>
<dbReference type="PANTHER" id="PTHR38435:SF1">
    <property type="entry name" value="DUF871 DOMAIN-CONTAINING PROTEIN"/>
    <property type="match status" value="1"/>
</dbReference>
<dbReference type="InterPro" id="IPR008589">
    <property type="entry name" value="MupG"/>
</dbReference>
<sequence length="364" mass="41991">MHRMGISIYPEHSTEKKDYDYMKLAAKYGFTRMFTCLLSVDEPKEIIMDKFTKFMEQAHELGFIVGVDTNPSVFLHLGATPYNLKPFYDMKVDIVRLDGHFSDREDIAITHNSYGIPIEFNASSNTALDLMIERGANRDNMVVCHNFYPQKYTGLGWNKFMEFTNKYKALGLTVGAFVSSNNENTFGPWPVFEGLATCEMHRGLPIDLQVRHLLATNKIDDILIGNAYATEDELKAISKVDKTRTTFKLELADSITSEEENIIYNYPHFGRGDASDYLVRSSMPRADYREVKIPYCKYDKEFFHRGDVVIVNDNLYHYRGELEIIEKDMPNDGKRNLVARIPKEELILLDILKPEHLFGFIKPE</sequence>
<dbReference type="InterPro" id="IPR013785">
    <property type="entry name" value="Aldolase_TIM"/>
</dbReference>
<proteinExistence type="predicted"/>
<keyword evidence="4" id="KW-1185">Reference proteome</keyword>
<dbReference type="PANTHER" id="PTHR38435">
    <property type="match status" value="1"/>
</dbReference>
<feature type="domain" description="6-phospho-N-acetylmuramidase C-terminal" evidence="1">
    <location>
        <begin position="246"/>
        <end position="360"/>
    </location>
</feature>
<organism evidence="3 4">
    <name type="scientific">Clostridium gelidum</name>
    <dbReference type="NCBI Taxonomy" id="704125"/>
    <lineage>
        <taxon>Bacteria</taxon>
        <taxon>Bacillati</taxon>
        <taxon>Bacillota</taxon>
        <taxon>Clostridia</taxon>
        <taxon>Eubacteriales</taxon>
        <taxon>Clostridiaceae</taxon>
        <taxon>Clostridium</taxon>
    </lineage>
</organism>
<dbReference type="Gene3D" id="3.20.20.70">
    <property type="entry name" value="Aldolase class I"/>
    <property type="match status" value="1"/>
</dbReference>
<dbReference type="InterPro" id="IPR043894">
    <property type="entry name" value="MupG_C"/>
</dbReference>
<reference evidence="4" key="1">
    <citation type="submission" date="2021-07" db="EMBL/GenBank/DDBJ databases">
        <title>Complete genome sequencing of a Clostridium isolate.</title>
        <authorList>
            <person name="Ueki A."/>
            <person name="Tonouchi A."/>
        </authorList>
    </citation>
    <scope>NUCLEOTIDE SEQUENCE [LARGE SCALE GENOMIC DNA]</scope>
    <source>
        <strain evidence="4">C5S11</strain>
    </source>
</reference>
<evidence type="ECO:0000259" key="2">
    <source>
        <dbReference type="Pfam" id="PF19200"/>
    </source>
</evidence>
<dbReference type="Pfam" id="PF05913">
    <property type="entry name" value="MupG_C"/>
    <property type="match status" value="1"/>
</dbReference>
<dbReference type="Gene3D" id="2.40.100.10">
    <property type="entry name" value="Cyclophilin-like"/>
    <property type="match status" value="1"/>
</dbReference>
<evidence type="ECO:0008006" key="5">
    <source>
        <dbReference type="Google" id="ProtNLM"/>
    </source>
</evidence>
<dbReference type="EMBL" id="AP024849">
    <property type="protein sequence ID" value="BCZ49101.1"/>
    <property type="molecule type" value="Genomic_DNA"/>
</dbReference>
<name>A0ABM7TAW4_9CLOT</name>
<dbReference type="SUPFAM" id="SSF51445">
    <property type="entry name" value="(Trans)glycosidases"/>
    <property type="match status" value="1"/>
</dbReference>
<accession>A0ABM7TAW4</accession>
<evidence type="ECO:0000313" key="4">
    <source>
        <dbReference type="Proteomes" id="UP000824633"/>
    </source>
</evidence>
<dbReference type="Proteomes" id="UP000824633">
    <property type="component" value="Chromosome"/>
</dbReference>
<feature type="domain" description="6-phospho-N-acetylmuramidase N-terminal" evidence="2">
    <location>
        <begin position="4"/>
        <end position="239"/>
    </location>
</feature>
<dbReference type="SUPFAM" id="SSF50891">
    <property type="entry name" value="Cyclophilin-like"/>
    <property type="match status" value="1"/>
</dbReference>
<protein>
    <recommendedName>
        <fullName evidence="5">Outer surface protein</fullName>
    </recommendedName>
</protein>
<dbReference type="InterPro" id="IPR043797">
    <property type="entry name" value="MupG_N"/>
</dbReference>
<evidence type="ECO:0000259" key="1">
    <source>
        <dbReference type="Pfam" id="PF05913"/>
    </source>
</evidence>
<gene>
    <name evidence="3" type="ORF">psyc5s11_51680</name>
</gene>
<dbReference type="InterPro" id="IPR017853">
    <property type="entry name" value="GH"/>
</dbReference>
<dbReference type="Pfam" id="PF19200">
    <property type="entry name" value="MupG_N"/>
    <property type="match status" value="1"/>
</dbReference>
<evidence type="ECO:0000313" key="3">
    <source>
        <dbReference type="EMBL" id="BCZ49101.1"/>
    </source>
</evidence>
<dbReference type="InterPro" id="IPR029000">
    <property type="entry name" value="Cyclophilin-like_dom_sf"/>
</dbReference>